<feature type="domain" description="Response regulatory" evidence="8">
    <location>
        <begin position="47"/>
        <end position="163"/>
    </location>
</feature>
<reference evidence="9" key="1">
    <citation type="submission" date="2024-06" db="EMBL/GenBank/DDBJ databases">
        <authorList>
            <person name="Li T."/>
            <person name="Gao R."/>
        </authorList>
    </citation>
    <scope>NUCLEOTIDE SEQUENCE</scope>
    <source>
        <strain evidence="9">ZPR3</strain>
        <plasmid evidence="9">unnamed2</plasmid>
    </source>
</reference>
<accession>A0AAU7S554</accession>
<dbReference type="Gene3D" id="3.40.50.2300">
    <property type="match status" value="1"/>
</dbReference>
<proteinExistence type="predicted"/>
<feature type="domain" description="HTH luxR-type" evidence="7">
    <location>
        <begin position="206"/>
        <end position="271"/>
    </location>
</feature>
<evidence type="ECO:0000313" key="9">
    <source>
        <dbReference type="EMBL" id="XBT97466.1"/>
    </source>
</evidence>
<protein>
    <submittedName>
        <fullName evidence="9">Response regulator transcription factor</fullName>
    </submittedName>
</protein>
<dbReference type="GO" id="GO:0003677">
    <property type="term" value="F:DNA binding"/>
    <property type="evidence" value="ECO:0007669"/>
    <property type="project" value="UniProtKB-KW"/>
</dbReference>
<evidence type="ECO:0000259" key="8">
    <source>
        <dbReference type="PROSITE" id="PS50110"/>
    </source>
</evidence>
<evidence type="ECO:0000256" key="4">
    <source>
        <dbReference type="ARBA" id="ARBA00023163"/>
    </source>
</evidence>
<evidence type="ECO:0000256" key="2">
    <source>
        <dbReference type="ARBA" id="ARBA00023015"/>
    </source>
</evidence>
<organism evidence="9">
    <name type="scientific">Rhizobium sp. ZPR3</name>
    <dbReference type="NCBI Taxonomy" id="3158967"/>
    <lineage>
        <taxon>Bacteria</taxon>
        <taxon>Pseudomonadati</taxon>
        <taxon>Pseudomonadota</taxon>
        <taxon>Alphaproteobacteria</taxon>
        <taxon>Hyphomicrobiales</taxon>
        <taxon>Rhizobiaceae</taxon>
        <taxon>Rhizobium/Agrobacterium group</taxon>
        <taxon>Rhizobium</taxon>
    </lineage>
</organism>
<dbReference type="RefSeq" id="WP_349962578.1">
    <property type="nucleotide sequence ID" value="NZ_CP157962.1"/>
</dbReference>
<evidence type="ECO:0000256" key="1">
    <source>
        <dbReference type="ARBA" id="ARBA00022553"/>
    </source>
</evidence>
<evidence type="ECO:0000256" key="5">
    <source>
        <dbReference type="PROSITE-ProRule" id="PRU00169"/>
    </source>
</evidence>
<keyword evidence="3" id="KW-0238">DNA-binding</keyword>
<dbReference type="GO" id="GO:0006355">
    <property type="term" value="P:regulation of DNA-templated transcription"/>
    <property type="evidence" value="ECO:0007669"/>
    <property type="project" value="InterPro"/>
</dbReference>
<dbReference type="InterPro" id="IPR058245">
    <property type="entry name" value="NreC/VraR/RcsB-like_REC"/>
</dbReference>
<keyword evidence="4" id="KW-0804">Transcription</keyword>
<dbReference type="PANTHER" id="PTHR43214">
    <property type="entry name" value="TWO-COMPONENT RESPONSE REGULATOR"/>
    <property type="match status" value="1"/>
</dbReference>
<dbReference type="InterPro" id="IPR036388">
    <property type="entry name" value="WH-like_DNA-bd_sf"/>
</dbReference>
<sequence>MPNPYLKCVRNVNEVGFSQISTLKYCGGGAKVSISLCRTSPREGMMRLLVVEDDPYWQQAIQAIVYVQPEYHVVAWCANLRQAFRSIQTEAFDLMIVDLGLPDGSGIEAIRAARQHQPEADILVATVFADEGNVVAAIFAGATGYLLKESAPQQWSAAIDDLRAGHSPIDPKIARHILGAVQKRGAATPRDPKSDIRLSHSSTGTTGSQDPRLSPREMEVLQLVAKGFTLVEVARFLNLSPHTTRSHAKAIYRKLEVSTRGEAVFEASLLGLI</sequence>
<feature type="modified residue" description="4-aspartylphosphate" evidence="5">
    <location>
        <position position="98"/>
    </location>
</feature>
<dbReference type="PROSITE" id="PS50043">
    <property type="entry name" value="HTH_LUXR_2"/>
    <property type="match status" value="1"/>
</dbReference>
<dbReference type="Pfam" id="PF00072">
    <property type="entry name" value="Response_reg"/>
    <property type="match status" value="1"/>
</dbReference>
<dbReference type="AlphaFoldDB" id="A0AAU7S554"/>
<feature type="region of interest" description="Disordered" evidence="6">
    <location>
        <begin position="181"/>
        <end position="214"/>
    </location>
</feature>
<evidence type="ECO:0000256" key="6">
    <source>
        <dbReference type="SAM" id="MobiDB-lite"/>
    </source>
</evidence>
<dbReference type="SUPFAM" id="SSF52172">
    <property type="entry name" value="CheY-like"/>
    <property type="match status" value="1"/>
</dbReference>
<dbReference type="PROSITE" id="PS50110">
    <property type="entry name" value="RESPONSE_REGULATORY"/>
    <property type="match status" value="1"/>
</dbReference>
<dbReference type="SMART" id="SM00421">
    <property type="entry name" value="HTH_LUXR"/>
    <property type="match status" value="1"/>
</dbReference>
<dbReference type="CDD" id="cd06170">
    <property type="entry name" value="LuxR_C_like"/>
    <property type="match status" value="1"/>
</dbReference>
<dbReference type="SMART" id="SM00448">
    <property type="entry name" value="REC"/>
    <property type="match status" value="1"/>
</dbReference>
<dbReference type="InterPro" id="IPR000792">
    <property type="entry name" value="Tscrpt_reg_LuxR_C"/>
</dbReference>
<keyword evidence="9" id="KW-0614">Plasmid</keyword>
<keyword evidence="2" id="KW-0805">Transcription regulation</keyword>
<dbReference type="SUPFAM" id="SSF46894">
    <property type="entry name" value="C-terminal effector domain of the bipartite response regulators"/>
    <property type="match status" value="1"/>
</dbReference>
<dbReference type="PRINTS" id="PR00038">
    <property type="entry name" value="HTHLUXR"/>
</dbReference>
<dbReference type="InterPro" id="IPR039420">
    <property type="entry name" value="WalR-like"/>
</dbReference>
<dbReference type="PANTHER" id="PTHR43214:SF41">
    <property type="entry name" value="NITRATE_NITRITE RESPONSE REGULATOR PROTEIN NARP"/>
    <property type="match status" value="1"/>
</dbReference>
<evidence type="ECO:0000256" key="3">
    <source>
        <dbReference type="ARBA" id="ARBA00023125"/>
    </source>
</evidence>
<name>A0AAU7S554_9HYPH</name>
<geneLocation type="plasmid" evidence="9">
    <name>unnamed2</name>
</geneLocation>
<dbReference type="CDD" id="cd17535">
    <property type="entry name" value="REC_NarL-like"/>
    <property type="match status" value="1"/>
</dbReference>
<dbReference type="InterPro" id="IPR016032">
    <property type="entry name" value="Sig_transdc_resp-reg_C-effctor"/>
</dbReference>
<dbReference type="EMBL" id="CP157962">
    <property type="protein sequence ID" value="XBT97466.1"/>
    <property type="molecule type" value="Genomic_DNA"/>
</dbReference>
<gene>
    <name evidence="9" type="ORF">ABM479_29835</name>
</gene>
<dbReference type="GO" id="GO:0000160">
    <property type="term" value="P:phosphorelay signal transduction system"/>
    <property type="evidence" value="ECO:0007669"/>
    <property type="project" value="InterPro"/>
</dbReference>
<evidence type="ECO:0000259" key="7">
    <source>
        <dbReference type="PROSITE" id="PS50043"/>
    </source>
</evidence>
<dbReference type="InterPro" id="IPR001789">
    <property type="entry name" value="Sig_transdc_resp-reg_receiver"/>
</dbReference>
<dbReference type="InterPro" id="IPR011006">
    <property type="entry name" value="CheY-like_superfamily"/>
</dbReference>
<keyword evidence="1 5" id="KW-0597">Phosphoprotein</keyword>
<dbReference type="Pfam" id="PF00196">
    <property type="entry name" value="GerE"/>
    <property type="match status" value="1"/>
</dbReference>
<dbReference type="Gene3D" id="1.10.10.10">
    <property type="entry name" value="Winged helix-like DNA-binding domain superfamily/Winged helix DNA-binding domain"/>
    <property type="match status" value="1"/>
</dbReference>
<feature type="compositionally biased region" description="Polar residues" evidence="6">
    <location>
        <begin position="199"/>
        <end position="211"/>
    </location>
</feature>